<reference evidence="1 2" key="1">
    <citation type="journal article" date="2012" name="PLoS Pathog.">
        <title>Diverse lifestyles and strategies of plant pathogenesis encoded in the genomes of eighteen Dothideomycetes fungi.</title>
        <authorList>
            <person name="Ohm R.A."/>
            <person name="Feau N."/>
            <person name="Henrissat B."/>
            <person name="Schoch C.L."/>
            <person name="Horwitz B.A."/>
            <person name="Barry K.W."/>
            <person name="Condon B.J."/>
            <person name="Copeland A.C."/>
            <person name="Dhillon B."/>
            <person name="Glaser F."/>
            <person name="Hesse C.N."/>
            <person name="Kosti I."/>
            <person name="LaButti K."/>
            <person name="Lindquist E.A."/>
            <person name="Lucas S."/>
            <person name="Salamov A.A."/>
            <person name="Bradshaw R.E."/>
            <person name="Ciuffetti L."/>
            <person name="Hamelin R.C."/>
            <person name="Kema G.H.J."/>
            <person name="Lawrence C."/>
            <person name="Scott J.A."/>
            <person name="Spatafora J.W."/>
            <person name="Turgeon B.G."/>
            <person name="de Wit P.J.G.M."/>
            <person name="Zhong S."/>
            <person name="Goodwin S.B."/>
            <person name="Grigoriev I.V."/>
        </authorList>
    </citation>
    <scope>NUCLEOTIDE SEQUENCE [LARGE SCALE GENOMIC DNA]</scope>
    <source>
        <strain evidence="1 2">SO2202</strain>
    </source>
</reference>
<protein>
    <submittedName>
        <fullName evidence="1">Uncharacterized protein</fullName>
    </submittedName>
</protein>
<gene>
    <name evidence="1" type="ORF">SEPMUDRAFT_140676</name>
</gene>
<accession>M3D4R8</accession>
<dbReference type="AlphaFoldDB" id="M3D4R8"/>
<organism evidence="1 2">
    <name type="scientific">Sphaerulina musiva (strain SO2202)</name>
    <name type="common">Poplar stem canker fungus</name>
    <name type="synonym">Septoria musiva</name>
    <dbReference type="NCBI Taxonomy" id="692275"/>
    <lineage>
        <taxon>Eukaryota</taxon>
        <taxon>Fungi</taxon>
        <taxon>Dikarya</taxon>
        <taxon>Ascomycota</taxon>
        <taxon>Pezizomycotina</taxon>
        <taxon>Dothideomycetes</taxon>
        <taxon>Dothideomycetidae</taxon>
        <taxon>Mycosphaerellales</taxon>
        <taxon>Mycosphaerellaceae</taxon>
        <taxon>Sphaerulina</taxon>
    </lineage>
</organism>
<dbReference type="GeneID" id="27900077"/>
<sequence length="76" mass="8701">MLASGWLLLLLLLLLLQLVFVSFFPFFVQKLITTEKLAAGNTGRSLLNTKILVNTKPSSDYEYRDIQIDEWIEKIG</sequence>
<dbReference type="HOGENOM" id="CLU_2656043_0_0_1"/>
<proteinExistence type="predicted"/>
<dbReference type="Proteomes" id="UP000016931">
    <property type="component" value="Unassembled WGS sequence"/>
</dbReference>
<evidence type="ECO:0000313" key="2">
    <source>
        <dbReference type="Proteomes" id="UP000016931"/>
    </source>
</evidence>
<name>M3D4R8_SPHMS</name>
<dbReference type="RefSeq" id="XP_016761331.1">
    <property type="nucleotide sequence ID" value="XM_016902940.1"/>
</dbReference>
<dbReference type="OrthoDB" id="4084751at2759"/>
<keyword evidence="2" id="KW-1185">Reference proteome</keyword>
<evidence type="ECO:0000313" key="1">
    <source>
        <dbReference type="EMBL" id="EMF13210.1"/>
    </source>
</evidence>
<dbReference type="EMBL" id="KB456263">
    <property type="protein sequence ID" value="EMF13210.1"/>
    <property type="molecule type" value="Genomic_DNA"/>
</dbReference>